<dbReference type="EMBL" id="CAXDID020000009">
    <property type="protein sequence ID" value="CAL5978650.1"/>
    <property type="molecule type" value="Genomic_DNA"/>
</dbReference>
<reference evidence="4 5" key="1">
    <citation type="submission" date="2024-07" db="EMBL/GenBank/DDBJ databases">
        <authorList>
            <person name="Akdeniz Z."/>
        </authorList>
    </citation>
    <scope>NUCLEOTIDE SEQUENCE [LARGE SCALE GENOMIC DNA]</scope>
</reference>
<sequence>MTTQMVQRLLEKHQLPSGATKLIIQNLISRFNVLKADDPIIVEYVNYLSSQSTLDQYCFAPSYLQCAHCVLPNQKLQTCDSCHKQSAFSVVFQCLHSACVDCVSGLSQCPRCKKPIKLILAENGQNMKLKMKCPRSEQGCKQEFLLNQLQDHLKLCRFNSILEKLTVEQLQQQQLTLEEIAIISEIPVDQAQKTVQIILSQSKQVNIDADMHFSKSELSVAGMKRNFMKPSLKQPIQPKPSLQIEQSFSTTSNAFRRVPGTDQVQPDADLHFSKSETSNAGVRRMGKPTVIATHPVPVPMMQFDQSFSTANVKRNPEESQIMDFNAESEYETMVSEQEHEPKFDNNETQLLKTQVQELQQQNATLLLQLKQFKQNDEQKIFLEQQLKLYQEQLEIQQKENSNLKLEITNLQTELKKKPIKQERSSSKLKQSETEKELLKTEQENAKQSLFEAEREKEKINEQTINKLKEENEALRLSLFRTQSPKTAVQTEVKSVHTTSKVTNSLTHRFENTNFEPVKKFEFMKSKSPNQSQAILAMNRAISPSRKGRISGDQFFGTNVEAKLEEIRARKAQFMSNQQYGQFASSQPTIQRAESPYGIYPMQKQK</sequence>
<proteinExistence type="predicted"/>
<evidence type="ECO:0000259" key="3">
    <source>
        <dbReference type="PROSITE" id="PS50089"/>
    </source>
</evidence>
<dbReference type="PROSITE" id="PS50089">
    <property type="entry name" value="ZF_RING_2"/>
    <property type="match status" value="1"/>
</dbReference>
<keyword evidence="1" id="KW-0479">Metal-binding</keyword>
<evidence type="ECO:0000313" key="5">
    <source>
        <dbReference type="Proteomes" id="UP001642409"/>
    </source>
</evidence>
<evidence type="ECO:0000313" key="4">
    <source>
        <dbReference type="EMBL" id="CAL5978650.1"/>
    </source>
</evidence>
<comment type="caution">
    <text evidence="4">The sequence shown here is derived from an EMBL/GenBank/DDBJ whole genome shotgun (WGS) entry which is preliminary data.</text>
</comment>
<gene>
    <name evidence="4" type="ORF">HINF_LOCUS4887</name>
</gene>
<dbReference type="Proteomes" id="UP001642409">
    <property type="component" value="Unassembled WGS sequence"/>
</dbReference>
<organism evidence="4 5">
    <name type="scientific">Hexamita inflata</name>
    <dbReference type="NCBI Taxonomy" id="28002"/>
    <lineage>
        <taxon>Eukaryota</taxon>
        <taxon>Metamonada</taxon>
        <taxon>Diplomonadida</taxon>
        <taxon>Hexamitidae</taxon>
        <taxon>Hexamitinae</taxon>
        <taxon>Hexamita</taxon>
    </lineage>
</organism>
<keyword evidence="1" id="KW-0863">Zinc-finger</keyword>
<feature type="domain" description="RING-type" evidence="3">
    <location>
        <begin position="79"/>
        <end position="113"/>
    </location>
</feature>
<feature type="compositionally biased region" description="Polar residues" evidence="2">
    <location>
        <begin position="579"/>
        <end position="591"/>
    </location>
</feature>
<protein>
    <submittedName>
        <fullName evidence="4">RING/FYVE/PHD-type</fullName>
    </submittedName>
</protein>
<dbReference type="InterPro" id="IPR001841">
    <property type="entry name" value="Znf_RING"/>
</dbReference>
<keyword evidence="5" id="KW-1185">Reference proteome</keyword>
<evidence type="ECO:0000256" key="1">
    <source>
        <dbReference type="PROSITE-ProRule" id="PRU00175"/>
    </source>
</evidence>
<dbReference type="Gene3D" id="3.30.40.10">
    <property type="entry name" value="Zinc/RING finger domain, C3HC4 (zinc finger)"/>
    <property type="match status" value="1"/>
</dbReference>
<feature type="region of interest" description="Disordered" evidence="2">
    <location>
        <begin position="579"/>
        <end position="605"/>
    </location>
</feature>
<accession>A0ABP1GW34</accession>
<dbReference type="InterPro" id="IPR013083">
    <property type="entry name" value="Znf_RING/FYVE/PHD"/>
</dbReference>
<name>A0ABP1GW34_9EUKA</name>
<evidence type="ECO:0000256" key="2">
    <source>
        <dbReference type="SAM" id="MobiDB-lite"/>
    </source>
</evidence>
<feature type="region of interest" description="Disordered" evidence="2">
    <location>
        <begin position="417"/>
        <end position="442"/>
    </location>
</feature>
<keyword evidence="1" id="KW-0862">Zinc</keyword>